<keyword evidence="7" id="KW-1185">Reference proteome</keyword>
<dbReference type="InterPro" id="IPR000086">
    <property type="entry name" value="NUDIX_hydrolase_dom"/>
</dbReference>
<dbReference type="CDD" id="cd04685">
    <property type="entry name" value="NUDIX_Hydrolase"/>
    <property type="match status" value="1"/>
</dbReference>
<dbReference type="Gene3D" id="3.90.79.10">
    <property type="entry name" value="Nucleoside Triphosphate Pyrophosphohydrolase"/>
    <property type="match status" value="1"/>
</dbReference>
<name>A0A1C0ALK6_9ACTN</name>
<dbReference type="PROSITE" id="PS51462">
    <property type="entry name" value="NUDIX"/>
    <property type="match status" value="1"/>
</dbReference>
<gene>
    <name evidence="6" type="ORF">BCR15_03690</name>
</gene>
<dbReference type="RefSeq" id="WP_068751513.1">
    <property type="nucleotide sequence ID" value="NZ_MBQD01000021.1"/>
</dbReference>
<protein>
    <recommendedName>
        <fullName evidence="5">Nudix hydrolase domain-containing protein</fullName>
    </recommendedName>
</protein>
<evidence type="ECO:0000256" key="2">
    <source>
        <dbReference type="ARBA" id="ARBA00005582"/>
    </source>
</evidence>
<comment type="similarity">
    <text evidence="2 4">Belongs to the Nudix hydrolase family.</text>
</comment>
<evidence type="ECO:0000256" key="1">
    <source>
        <dbReference type="ARBA" id="ARBA00001946"/>
    </source>
</evidence>
<dbReference type="PANTHER" id="PTHR43046">
    <property type="entry name" value="GDP-MANNOSE MANNOSYL HYDROLASE"/>
    <property type="match status" value="1"/>
</dbReference>
<comment type="cofactor">
    <cofactor evidence="1">
        <name>Mg(2+)</name>
        <dbReference type="ChEBI" id="CHEBI:18420"/>
    </cofactor>
</comment>
<dbReference type="InterPro" id="IPR015797">
    <property type="entry name" value="NUDIX_hydrolase-like_dom_sf"/>
</dbReference>
<proteinExistence type="inferred from homology"/>
<dbReference type="PRINTS" id="PR00502">
    <property type="entry name" value="NUDIXFAMILY"/>
</dbReference>
<evidence type="ECO:0000313" key="6">
    <source>
        <dbReference type="EMBL" id="OCL33755.1"/>
    </source>
</evidence>
<dbReference type="Proteomes" id="UP000093501">
    <property type="component" value="Unassembled WGS sequence"/>
</dbReference>
<reference evidence="7" key="1">
    <citation type="submission" date="2016-07" db="EMBL/GenBank/DDBJ databases">
        <authorList>
            <person name="Florea S."/>
            <person name="Webb J.S."/>
            <person name="Jaromczyk J."/>
            <person name="Schardl C.L."/>
        </authorList>
    </citation>
    <scope>NUCLEOTIDE SEQUENCE [LARGE SCALE GENOMIC DNA]</scope>
    <source>
        <strain evidence="7">IPBSL-7</strain>
    </source>
</reference>
<feature type="domain" description="Nudix hydrolase" evidence="5">
    <location>
        <begin position="12"/>
        <end position="152"/>
    </location>
</feature>
<dbReference type="SUPFAM" id="SSF55811">
    <property type="entry name" value="Nudix"/>
    <property type="match status" value="1"/>
</dbReference>
<accession>A0A1C0ALK6</accession>
<dbReference type="AlphaFoldDB" id="A0A1C0ALK6"/>
<dbReference type="GO" id="GO:0016787">
    <property type="term" value="F:hydrolase activity"/>
    <property type="evidence" value="ECO:0007669"/>
    <property type="project" value="UniProtKB-KW"/>
</dbReference>
<dbReference type="InterPro" id="IPR020084">
    <property type="entry name" value="NUDIX_hydrolase_CS"/>
</dbReference>
<evidence type="ECO:0000256" key="4">
    <source>
        <dbReference type="RuleBase" id="RU003476"/>
    </source>
</evidence>
<evidence type="ECO:0000259" key="5">
    <source>
        <dbReference type="PROSITE" id="PS51462"/>
    </source>
</evidence>
<dbReference type="PANTHER" id="PTHR43046:SF16">
    <property type="entry name" value="ADP-RIBOSE PYROPHOSPHATASE YJHB-RELATED"/>
    <property type="match status" value="1"/>
</dbReference>
<evidence type="ECO:0000256" key="3">
    <source>
        <dbReference type="ARBA" id="ARBA00022801"/>
    </source>
</evidence>
<keyword evidence="3 4" id="KW-0378">Hydrolase</keyword>
<comment type="caution">
    <text evidence="6">The sequence shown here is derived from an EMBL/GenBank/DDBJ whole genome shotgun (WGS) entry which is preliminary data.</text>
</comment>
<dbReference type="EMBL" id="MBQD01000021">
    <property type="protein sequence ID" value="OCL33755.1"/>
    <property type="molecule type" value="Genomic_DNA"/>
</dbReference>
<evidence type="ECO:0000313" key="7">
    <source>
        <dbReference type="Proteomes" id="UP000093501"/>
    </source>
</evidence>
<dbReference type="PROSITE" id="PS00893">
    <property type="entry name" value="NUDIX_BOX"/>
    <property type="match status" value="1"/>
</dbReference>
<sequence>MPAASSTDRPIRRRAAARTIVLAGDEVLLQGDTDPGIPGSRFWQLPGGGVDEAEPLRAAAARELVEETGLSVDPDALEGPVATRLLLRGYSDRILLQHETIFLVRTPRFEPETSGLTVAERSRHVATGWFRLRDLPPLTWPAELAALAAWEGGDPLDLGVVEESTVPVGDALR</sequence>
<organism evidence="6 7">
    <name type="scientific">Tessaracoccus lapidicaptus</name>
    <dbReference type="NCBI Taxonomy" id="1427523"/>
    <lineage>
        <taxon>Bacteria</taxon>
        <taxon>Bacillati</taxon>
        <taxon>Actinomycetota</taxon>
        <taxon>Actinomycetes</taxon>
        <taxon>Propionibacteriales</taxon>
        <taxon>Propionibacteriaceae</taxon>
        <taxon>Tessaracoccus</taxon>
    </lineage>
</organism>
<dbReference type="Pfam" id="PF00293">
    <property type="entry name" value="NUDIX"/>
    <property type="match status" value="1"/>
</dbReference>
<dbReference type="InterPro" id="IPR020476">
    <property type="entry name" value="Nudix_hydrolase"/>
</dbReference>